<comment type="caution">
    <text evidence="3">The sequence shown here is derived from an EMBL/GenBank/DDBJ whole genome shotgun (WGS) entry which is preliminary data.</text>
</comment>
<reference evidence="3 4" key="1">
    <citation type="submission" date="2023-09" db="EMBL/GenBank/DDBJ databases">
        <title>Description of three actinobacteria isolated from air of manufacturing shop in a pharmaceutical factory.</title>
        <authorList>
            <person name="Zhang D.-F."/>
        </authorList>
    </citation>
    <scope>NUCLEOTIDE SEQUENCE [LARGE SCALE GENOMIC DNA]</scope>
    <source>
        <strain evidence="3 4">LY-0111</strain>
    </source>
</reference>
<feature type="transmembrane region" description="Helical" evidence="1">
    <location>
        <begin position="79"/>
        <end position="100"/>
    </location>
</feature>
<feature type="transmembrane region" description="Helical" evidence="1">
    <location>
        <begin position="199"/>
        <end position="217"/>
    </location>
</feature>
<dbReference type="Proteomes" id="UP001251870">
    <property type="component" value="Unassembled WGS sequence"/>
</dbReference>
<sequence length="281" mass="28186">MKYIPLVASALLCATALLLASALGTAAVAVVAGVVCLLVALGWPQLMGVTARTSLSAVIFCAGAVAVLGAALVERAASLFFWSTVAIAFGVMVVFVIQVLRGTGRPQRLESTLGASAGVVIATTAAGWVSGYRYPLELTGAEGDPDDTRVITVRGLLPAEGDGILGVSGPGQQLSIIGLGAVLLIVAVLIACLPARDRVVFPLVSLGGAVAGALTGFVWGQATIVFCAILGAGAGVLIGAFRRFLVVQGPPVGLRARLAVGAAPVAALGSVVYFAERLLLG</sequence>
<feature type="transmembrane region" description="Helical" evidence="1">
    <location>
        <begin position="55"/>
        <end position="73"/>
    </location>
</feature>
<protein>
    <submittedName>
        <fullName evidence="3">Uncharacterized protein</fullName>
    </submittedName>
</protein>
<feature type="transmembrane region" description="Helical" evidence="1">
    <location>
        <begin position="256"/>
        <end position="275"/>
    </location>
</feature>
<evidence type="ECO:0000313" key="3">
    <source>
        <dbReference type="EMBL" id="MDR8019782.1"/>
    </source>
</evidence>
<dbReference type="EMBL" id="JAVKGR010000011">
    <property type="protein sequence ID" value="MDR8019782.1"/>
    <property type="molecule type" value="Genomic_DNA"/>
</dbReference>
<feature type="transmembrane region" description="Helical" evidence="1">
    <location>
        <begin position="112"/>
        <end position="130"/>
    </location>
</feature>
<proteinExistence type="predicted"/>
<dbReference type="RefSeq" id="WP_310548773.1">
    <property type="nucleotide sequence ID" value="NZ_JAVKGR010000011.1"/>
</dbReference>
<organism evidence="3 4">
    <name type="scientific">Nesterenkonia aerolata</name>
    <dbReference type="NCBI Taxonomy" id="3074079"/>
    <lineage>
        <taxon>Bacteria</taxon>
        <taxon>Bacillati</taxon>
        <taxon>Actinomycetota</taxon>
        <taxon>Actinomycetes</taxon>
        <taxon>Micrococcales</taxon>
        <taxon>Micrococcaceae</taxon>
        <taxon>Nesterenkonia</taxon>
    </lineage>
</organism>
<keyword evidence="1" id="KW-0472">Membrane</keyword>
<feature type="chain" id="PRO_5047375683" evidence="2">
    <location>
        <begin position="27"/>
        <end position="281"/>
    </location>
</feature>
<evidence type="ECO:0000256" key="1">
    <source>
        <dbReference type="SAM" id="Phobius"/>
    </source>
</evidence>
<feature type="transmembrane region" description="Helical" evidence="1">
    <location>
        <begin position="174"/>
        <end position="192"/>
    </location>
</feature>
<accession>A0ABU2DTF3</accession>
<feature type="signal peptide" evidence="2">
    <location>
        <begin position="1"/>
        <end position="26"/>
    </location>
</feature>
<keyword evidence="2" id="KW-0732">Signal</keyword>
<keyword evidence="1" id="KW-1133">Transmembrane helix</keyword>
<feature type="transmembrane region" description="Helical" evidence="1">
    <location>
        <begin position="223"/>
        <end position="244"/>
    </location>
</feature>
<feature type="transmembrane region" description="Helical" evidence="1">
    <location>
        <begin position="26"/>
        <end position="43"/>
    </location>
</feature>
<keyword evidence="1" id="KW-0812">Transmembrane</keyword>
<gene>
    <name evidence="3" type="ORF">RIL96_09440</name>
</gene>
<evidence type="ECO:0000313" key="4">
    <source>
        <dbReference type="Proteomes" id="UP001251870"/>
    </source>
</evidence>
<keyword evidence="4" id="KW-1185">Reference proteome</keyword>
<evidence type="ECO:0000256" key="2">
    <source>
        <dbReference type="SAM" id="SignalP"/>
    </source>
</evidence>
<name>A0ABU2DTF3_9MICC</name>